<accession>A0A6G2BC14</accession>
<evidence type="ECO:0000256" key="1">
    <source>
        <dbReference type="ARBA" id="ARBA00004651"/>
    </source>
</evidence>
<feature type="transmembrane region" description="Helical" evidence="8">
    <location>
        <begin position="148"/>
        <end position="168"/>
    </location>
</feature>
<dbReference type="PANTHER" id="PTHR30509">
    <property type="entry name" value="P-HYDROXYBENZOIC ACID EFFLUX PUMP SUBUNIT-RELATED"/>
    <property type="match status" value="1"/>
</dbReference>
<protein>
    <recommendedName>
        <fullName evidence="9">Integral membrane bound transporter domain-containing protein</fullName>
    </recommendedName>
</protein>
<comment type="similarity">
    <text evidence="6">Belongs to the YccS/YhfK family.</text>
</comment>
<dbReference type="Proteomes" id="UP000473014">
    <property type="component" value="Unassembled WGS sequence"/>
</dbReference>
<feature type="transmembrane region" description="Helical" evidence="8">
    <location>
        <begin position="109"/>
        <end position="136"/>
    </location>
</feature>
<dbReference type="OrthoDB" id="5169323at2"/>
<reference evidence="10 11" key="1">
    <citation type="submission" date="2019-11" db="EMBL/GenBank/DDBJ databases">
        <authorList>
            <person name="Yuan L."/>
        </authorList>
    </citation>
    <scope>NUCLEOTIDE SEQUENCE [LARGE SCALE GENOMIC DNA]</scope>
    <source>
        <strain evidence="10 11">TRM43335</strain>
    </source>
</reference>
<evidence type="ECO:0000256" key="3">
    <source>
        <dbReference type="ARBA" id="ARBA00022692"/>
    </source>
</evidence>
<organism evidence="10 11">
    <name type="scientific">Streptomyces taklimakanensis</name>
    <dbReference type="NCBI Taxonomy" id="2569853"/>
    <lineage>
        <taxon>Bacteria</taxon>
        <taxon>Bacillati</taxon>
        <taxon>Actinomycetota</taxon>
        <taxon>Actinomycetes</taxon>
        <taxon>Kitasatosporales</taxon>
        <taxon>Streptomycetaceae</taxon>
        <taxon>Streptomyces</taxon>
    </lineage>
</organism>
<dbReference type="InterPro" id="IPR049453">
    <property type="entry name" value="Memb_transporter_dom"/>
</dbReference>
<comment type="subcellular location">
    <subcellularLocation>
        <location evidence="1">Cell membrane</location>
        <topology evidence="1">Multi-pass membrane protein</topology>
    </subcellularLocation>
</comment>
<keyword evidence="5 8" id="KW-0472">Membrane</keyword>
<dbReference type="PANTHER" id="PTHR30509:SF9">
    <property type="entry name" value="MULTIDRUG RESISTANCE PROTEIN MDTO"/>
    <property type="match status" value="1"/>
</dbReference>
<feature type="compositionally biased region" description="Basic and acidic residues" evidence="7">
    <location>
        <begin position="408"/>
        <end position="419"/>
    </location>
</feature>
<evidence type="ECO:0000256" key="4">
    <source>
        <dbReference type="ARBA" id="ARBA00022989"/>
    </source>
</evidence>
<dbReference type="GO" id="GO:0005886">
    <property type="term" value="C:plasma membrane"/>
    <property type="evidence" value="ECO:0007669"/>
    <property type="project" value="UniProtKB-SubCell"/>
</dbReference>
<gene>
    <name evidence="10" type="ORF">F0L17_09940</name>
</gene>
<evidence type="ECO:0000256" key="2">
    <source>
        <dbReference type="ARBA" id="ARBA00022475"/>
    </source>
</evidence>
<evidence type="ECO:0000256" key="6">
    <source>
        <dbReference type="ARBA" id="ARBA00043993"/>
    </source>
</evidence>
<dbReference type="EMBL" id="WIXO01000001">
    <property type="protein sequence ID" value="MTE19442.1"/>
    <property type="molecule type" value="Genomic_DNA"/>
</dbReference>
<evidence type="ECO:0000256" key="5">
    <source>
        <dbReference type="ARBA" id="ARBA00023136"/>
    </source>
</evidence>
<dbReference type="AlphaFoldDB" id="A0A6G2BC14"/>
<feature type="transmembrane region" description="Helical" evidence="8">
    <location>
        <begin position="62"/>
        <end position="89"/>
    </location>
</feature>
<name>A0A6G2BC14_9ACTN</name>
<keyword evidence="3 8" id="KW-0812">Transmembrane</keyword>
<keyword evidence="4 8" id="KW-1133">Transmembrane helix</keyword>
<dbReference type="Pfam" id="PF13515">
    <property type="entry name" value="FUSC_2"/>
    <property type="match status" value="1"/>
</dbReference>
<evidence type="ECO:0000256" key="7">
    <source>
        <dbReference type="SAM" id="MobiDB-lite"/>
    </source>
</evidence>
<feature type="region of interest" description="Disordered" evidence="7">
    <location>
        <begin position="400"/>
        <end position="419"/>
    </location>
</feature>
<sequence length="419" mass="45669">MTGHRAATGKCMVHTQSATRSAPVRRAAHTVRAEVAWGARALRRAWRSPGRERNIVIQSGKAALAAILAWLAAAWLLPNAFALMAPWVAVVLVQSTVYRSVWQGLQQTLAITTGTVLAAALGIPFGHPVLVMIVVLPLTTLVGNWPRFGNQGIYAATAALFTLVPGQATLDSTVSRLLAALLGTAIGIAVNALVLPPSHLRSAREAVDAAVREAREVITDLADGLDEPWEYDRVSTWHERTRRLPRAINSGQSAIDWSRESLWFNPDRRRRAEAARQSDKYGEALATLEEVSDRLQGLTRTLVEAADENDEEIPRPDHAVTRPYSAFLRKVADALDAYGRSTTGDAPEAARRELREAIAEARDTQEEVRTEISRYVESTPENAHLTVFGPLMAEARRLAGALATSDAASKDSREDSSRT</sequence>
<feature type="transmembrane region" description="Helical" evidence="8">
    <location>
        <begin position="174"/>
        <end position="195"/>
    </location>
</feature>
<evidence type="ECO:0000313" key="11">
    <source>
        <dbReference type="Proteomes" id="UP000473014"/>
    </source>
</evidence>
<comment type="caution">
    <text evidence="10">The sequence shown here is derived from an EMBL/GenBank/DDBJ whole genome shotgun (WGS) entry which is preliminary data.</text>
</comment>
<keyword evidence="11" id="KW-1185">Reference proteome</keyword>
<evidence type="ECO:0000313" key="10">
    <source>
        <dbReference type="EMBL" id="MTE19442.1"/>
    </source>
</evidence>
<feature type="domain" description="Integral membrane bound transporter" evidence="9">
    <location>
        <begin position="69"/>
        <end position="190"/>
    </location>
</feature>
<proteinExistence type="inferred from homology"/>
<evidence type="ECO:0000256" key="8">
    <source>
        <dbReference type="SAM" id="Phobius"/>
    </source>
</evidence>
<evidence type="ECO:0000259" key="9">
    <source>
        <dbReference type="Pfam" id="PF13515"/>
    </source>
</evidence>
<keyword evidence="2" id="KW-1003">Cell membrane</keyword>